<dbReference type="Gene3D" id="3.40.50.1100">
    <property type="match status" value="2"/>
</dbReference>
<dbReference type="RefSeq" id="WP_289958494.1">
    <property type="nucleotide sequence ID" value="NZ_JAUEMJ010000005.1"/>
</dbReference>
<keyword evidence="2" id="KW-0663">Pyridoxal phosphate</keyword>
<evidence type="ECO:0000313" key="6">
    <source>
        <dbReference type="Proteomes" id="UP001171902"/>
    </source>
</evidence>
<name>A0ABT7YSG6_9ACTN</name>
<keyword evidence="3" id="KW-0456">Lyase</keyword>
<evidence type="ECO:0000259" key="4">
    <source>
        <dbReference type="Pfam" id="PF00291"/>
    </source>
</evidence>
<dbReference type="PANTHER" id="PTHR48078:SF6">
    <property type="entry name" value="L-THREONINE DEHYDRATASE CATABOLIC TDCB"/>
    <property type="match status" value="1"/>
</dbReference>
<evidence type="ECO:0000256" key="1">
    <source>
        <dbReference type="ARBA" id="ARBA00001933"/>
    </source>
</evidence>
<organism evidence="5 6">
    <name type="scientific">Glycomyces tritici</name>
    <dbReference type="NCBI Taxonomy" id="2665176"/>
    <lineage>
        <taxon>Bacteria</taxon>
        <taxon>Bacillati</taxon>
        <taxon>Actinomycetota</taxon>
        <taxon>Actinomycetes</taxon>
        <taxon>Glycomycetales</taxon>
        <taxon>Glycomycetaceae</taxon>
        <taxon>Glycomyces</taxon>
    </lineage>
</organism>
<dbReference type="Pfam" id="PF00291">
    <property type="entry name" value="PALP"/>
    <property type="match status" value="1"/>
</dbReference>
<gene>
    <name evidence="5" type="ORF">QWI33_17825</name>
</gene>
<dbReference type="NCBIfam" id="NF006094">
    <property type="entry name" value="PRK08246.1"/>
    <property type="match status" value="1"/>
</dbReference>
<comment type="cofactor">
    <cofactor evidence="1">
        <name>pyridoxal 5'-phosphate</name>
        <dbReference type="ChEBI" id="CHEBI:597326"/>
    </cofactor>
</comment>
<feature type="domain" description="Tryptophan synthase beta chain-like PALP" evidence="4">
    <location>
        <begin position="15"/>
        <end position="303"/>
    </location>
</feature>
<protein>
    <submittedName>
        <fullName evidence="5">Threonine/serine dehydratase</fullName>
    </submittedName>
</protein>
<keyword evidence="6" id="KW-1185">Reference proteome</keyword>
<sequence>MISLKDVLEAADRIAPFVRDTPLFAADPGEGGCELHFKAEFLQHTGSFKPRGSFNRLLTARDSGELDPQVGVVCASGGNAGLAASYAAAALGVPAQVFVPATAPAMKVARLRTLGADVHQVGEQYAEAFEAAGRHVAKTGAAFVHAYDQPAVAAGAGTIALEILRDLPEVTRVVVAVGGGGLLAGIATVAAEHGVRVVAVEPERAPTLHEALRAGEPVDVDVSGVAADSLGAKRIGEIAFAAAQAARVDSVLVSDEAISAARRALWDDRRIVVEHGAATALAGVLGGQSGIGPEDRVAVVLCGANTDPGDLAGGRR</sequence>
<evidence type="ECO:0000256" key="3">
    <source>
        <dbReference type="ARBA" id="ARBA00023239"/>
    </source>
</evidence>
<reference evidence="5" key="1">
    <citation type="submission" date="2023-06" db="EMBL/GenBank/DDBJ databases">
        <title>Gycomyces niveus sp.nov., a novel actinomycete isolated from soil in Shouguang.</title>
        <authorList>
            <person name="Yang X."/>
            <person name="Zhao J."/>
        </authorList>
    </citation>
    <scope>NUCLEOTIDE SEQUENCE</scope>
    <source>
        <strain evidence="5">NEAU C2</strain>
    </source>
</reference>
<dbReference type="PANTHER" id="PTHR48078">
    <property type="entry name" value="THREONINE DEHYDRATASE, MITOCHONDRIAL-RELATED"/>
    <property type="match status" value="1"/>
</dbReference>
<dbReference type="Proteomes" id="UP001171902">
    <property type="component" value="Unassembled WGS sequence"/>
</dbReference>
<evidence type="ECO:0000256" key="2">
    <source>
        <dbReference type="ARBA" id="ARBA00022898"/>
    </source>
</evidence>
<evidence type="ECO:0000313" key="5">
    <source>
        <dbReference type="EMBL" id="MDN3241587.1"/>
    </source>
</evidence>
<comment type="caution">
    <text evidence="5">The sequence shown here is derived from an EMBL/GenBank/DDBJ whole genome shotgun (WGS) entry which is preliminary data.</text>
</comment>
<proteinExistence type="predicted"/>
<dbReference type="EMBL" id="JAUEMJ010000005">
    <property type="protein sequence ID" value="MDN3241587.1"/>
    <property type="molecule type" value="Genomic_DNA"/>
</dbReference>
<dbReference type="InterPro" id="IPR036052">
    <property type="entry name" value="TrpB-like_PALP_sf"/>
</dbReference>
<dbReference type="SUPFAM" id="SSF53686">
    <property type="entry name" value="Tryptophan synthase beta subunit-like PLP-dependent enzymes"/>
    <property type="match status" value="1"/>
</dbReference>
<dbReference type="InterPro" id="IPR001926">
    <property type="entry name" value="TrpB-like_PALP"/>
</dbReference>
<accession>A0ABT7YSG6</accession>
<dbReference type="InterPro" id="IPR050147">
    <property type="entry name" value="Ser/Thr_Dehydratase"/>
</dbReference>